<comment type="caution">
    <text evidence="4">The sequence shown here is derived from an EMBL/GenBank/DDBJ whole genome shotgun (WGS) entry which is preliminary data.</text>
</comment>
<dbReference type="Gene3D" id="1.10.3580.10">
    <property type="entry name" value="ATP12 ATPase"/>
    <property type="match status" value="1"/>
</dbReference>
<dbReference type="EMBL" id="BJVC01000001">
    <property type="protein sequence ID" value="GEL01342.1"/>
    <property type="molecule type" value="Genomic_DNA"/>
</dbReference>
<dbReference type="AlphaFoldDB" id="A0A511BMQ5"/>
<comment type="similarity">
    <text evidence="1">Belongs to the ATP12 family.</text>
</comment>
<dbReference type="GO" id="GO:0043461">
    <property type="term" value="P:proton-transporting ATP synthase complex assembly"/>
    <property type="evidence" value="ECO:0007669"/>
    <property type="project" value="InterPro"/>
</dbReference>
<keyword evidence="2" id="KW-0809">Transit peptide</keyword>
<accession>A0A511BMQ5</accession>
<reference evidence="4 5" key="1">
    <citation type="submission" date="2019-07" db="EMBL/GenBank/DDBJ databases">
        <title>Whole genome shotgun sequence of Swaminathania salitolerans NBRC 104436.</title>
        <authorList>
            <person name="Hosoyama A."/>
            <person name="Uohara A."/>
            <person name="Ohji S."/>
            <person name="Ichikawa N."/>
        </authorList>
    </citation>
    <scope>NUCLEOTIDE SEQUENCE [LARGE SCALE GENOMIC DNA]</scope>
    <source>
        <strain evidence="4 5">NBRC 104436</strain>
    </source>
</reference>
<dbReference type="Proteomes" id="UP000321405">
    <property type="component" value="Unassembled WGS sequence"/>
</dbReference>
<dbReference type="RefSeq" id="WP_186807639.1">
    <property type="nucleotide sequence ID" value="NZ_BJVC01000001.1"/>
</dbReference>
<sequence length="243" mass="26044">MTRPASRFWDTVTVARDPEDGLFRVRLDGRPFRLPGGTELAVATEGLAEAIAREWDRIPKNAAFRSADLGLTQMVGTQIERVASDRDQIIGGLCAFGESDLLCYRATGALGRMQDEVFDPVLDAFAARYGIRPPVTRSMMPVAIDPALAAAFAGALRKADDAELAAASVLAPATGSLILALGLVEGWVAPEAACAMASLEERYQMKEWGEDEALLDEIARQDADIRTAMRFLALSRGGASTVA</sequence>
<evidence type="ECO:0000256" key="3">
    <source>
        <dbReference type="ARBA" id="ARBA00023186"/>
    </source>
</evidence>
<dbReference type="Pfam" id="PF07542">
    <property type="entry name" value="ATP12"/>
    <property type="match status" value="1"/>
</dbReference>
<keyword evidence="3" id="KW-0143">Chaperone</keyword>
<evidence type="ECO:0000256" key="2">
    <source>
        <dbReference type="ARBA" id="ARBA00022946"/>
    </source>
</evidence>
<keyword evidence="5" id="KW-1185">Reference proteome</keyword>
<dbReference type="InterPro" id="IPR023335">
    <property type="entry name" value="ATP12_ortho_dom_sf"/>
</dbReference>
<dbReference type="InterPro" id="IPR011419">
    <property type="entry name" value="ATP12_ATP_synth-F1-assembly"/>
</dbReference>
<name>A0A511BMQ5_9PROT</name>
<evidence type="ECO:0000313" key="5">
    <source>
        <dbReference type="Proteomes" id="UP000321405"/>
    </source>
</evidence>
<dbReference type="SUPFAM" id="SSF160909">
    <property type="entry name" value="ATP12-like"/>
    <property type="match status" value="1"/>
</dbReference>
<evidence type="ECO:0000256" key="1">
    <source>
        <dbReference type="ARBA" id="ARBA00008231"/>
    </source>
</evidence>
<dbReference type="InterPro" id="IPR042272">
    <property type="entry name" value="ATP12_ATP_synth-F1-assembly_N"/>
</dbReference>
<gene>
    <name evidence="4" type="ORF">SSA02_05050</name>
</gene>
<dbReference type="Gene3D" id="3.30.2180.10">
    <property type="entry name" value="ATP12-like"/>
    <property type="match status" value="1"/>
</dbReference>
<protein>
    <submittedName>
        <fullName evidence="4">ATPase</fullName>
    </submittedName>
</protein>
<organism evidence="4 5">
    <name type="scientific">Swaminathania salitolerans</name>
    <dbReference type="NCBI Taxonomy" id="182838"/>
    <lineage>
        <taxon>Bacteria</taxon>
        <taxon>Pseudomonadati</taxon>
        <taxon>Pseudomonadota</taxon>
        <taxon>Alphaproteobacteria</taxon>
        <taxon>Acetobacterales</taxon>
        <taxon>Acetobacteraceae</taxon>
        <taxon>Swaminathania</taxon>
    </lineage>
</organism>
<dbReference type="PANTHER" id="PTHR21013:SF10">
    <property type="entry name" value="ATP SYNTHASE MITOCHONDRIAL F1 COMPLEX ASSEMBLY FACTOR 2"/>
    <property type="match status" value="1"/>
</dbReference>
<evidence type="ECO:0000313" key="4">
    <source>
        <dbReference type="EMBL" id="GEL01342.1"/>
    </source>
</evidence>
<proteinExistence type="inferred from homology"/>
<dbReference type="PANTHER" id="PTHR21013">
    <property type="entry name" value="ATP SYNTHASE MITOCHONDRIAL F1 COMPLEX ASSEMBLY FACTOR 2/ATP12 PROTEIN, MITOCHONDRIAL PRECURSOR"/>
    <property type="match status" value="1"/>
</dbReference>